<dbReference type="EMBL" id="JAKNSF020000181">
    <property type="protein sequence ID" value="KAK7708673.1"/>
    <property type="molecule type" value="Genomic_DNA"/>
</dbReference>
<comment type="caution">
    <text evidence="2">The sequence shown here is derived from an EMBL/GenBank/DDBJ whole genome shotgun (WGS) entry which is preliminary data.</text>
</comment>
<accession>A0ABR1NNI1</accession>
<evidence type="ECO:0000313" key="3">
    <source>
        <dbReference type="Proteomes" id="UP001430848"/>
    </source>
</evidence>
<feature type="transmembrane region" description="Helical" evidence="1">
    <location>
        <begin position="145"/>
        <end position="167"/>
    </location>
</feature>
<protein>
    <submittedName>
        <fullName evidence="2">Uncharacterized protein</fullName>
    </submittedName>
</protein>
<keyword evidence="1" id="KW-0812">Transmembrane</keyword>
<organism evidence="2 3">
    <name type="scientific">Diaporthe eres</name>
    <name type="common">Phomopsis oblonga</name>
    <dbReference type="NCBI Taxonomy" id="83184"/>
    <lineage>
        <taxon>Eukaryota</taxon>
        <taxon>Fungi</taxon>
        <taxon>Dikarya</taxon>
        <taxon>Ascomycota</taxon>
        <taxon>Pezizomycotina</taxon>
        <taxon>Sordariomycetes</taxon>
        <taxon>Sordariomycetidae</taxon>
        <taxon>Diaporthales</taxon>
        <taxon>Diaporthaceae</taxon>
        <taxon>Diaporthe</taxon>
        <taxon>Diaporthe eres species complex</taxon>
    </lineage>
</organism>
<gene>
    <name evidence="2" type="ORF">SLS63_013443</name>
</gene>
<evidence type="ECO:0000313" key="2">
    <source>
        <dbReference type="EMBL" id="KAK7708673.1"/>
    </source>
</evidence>
<name>A0ABR1NNI1_DIAER</name>
<dbReference type="Proteomes" id="UP001430848">
    <property type="component" value="Unassembled WGS sequence"/>
</dbReference>
<keyword evidence="1" id="KW-0472">Membrane</keyword>
<reference evidence="2 3" key="1">
    <citation type="submission" date="2024-02" db="EMBL/GenBank/DDBJ databases">
        <title>De novo assembly and annotation of 12 fungi associated with fruit tree decline syndrome in Ontario, Canada.</title>
        <authorList>
            <person name="Sulman M."/>
            <person name="Ellouze W."/>
            <person name="Ilyukhin E."/>
        </authorList>
    </citation>
    <scope>NUCLEOTIDE SEQUENCE [LARGE SCALE GENOMIC DNA]</scope>
    <source>
        <strain evidence="2 3">M169</strain>
    </source>
</reference>
<keyword evidence="1" id="KW-1133">Transmembrane helix</keyword>
<evidence type="ECO:0000256" key="1">
    <source>
        <dbReference type="SAM" id="Phobius"/>
    </source>
</evidence>
<keyword evidence="3" id="KW-1185">Reference proteome</keyword>
<proteinExistence type="predicted"/>
<sequence length="338" mass="36143">MDPDDERILELEFTDDNLESMGYERPVAGSLVLYNRDQQQDDEVASMGALLRPESPPQAFRPGPDLARLHLVPPYGVHALPESEPKPLLNAGNLNININVNSEDAHLRKSAALHGLVGAQAVGAEAGGKGAGEPGRPYHEGPNRAFVLSCIACLSLLAAVCVILLAGGRSHQYGPVQLSSASDEAPLPVAPGAISRAHHNLEQDLAQLEELFYRARSALPPASTLRHILNNGPQPQALREEVEALGGAHDQLVGKAWESDIAHNLRVSSARLRAATAKLDGERGRSGSGRSLGVVRAERAHAKTMTDSVGVIITEIETARIRCARVCGRRPFVNDRGT</sequence>